<dbReference type="RefSeq" id="WP_337330885.1">
    <property type="nucleotide sequence ID" value="NZ_JBBDGM010000002.1"/>
</dbReference>
<evidence type="ECO:0008006" key="3">
    <source>
        <dbReference type="Google" id="ProtNLM"/>
    </source>
</evidence>
<comment type="caution">
    <text evidence="1">The sequence shown here is derived from an EMBL/GenBank/DDBJ whole genome shotgun (WGS) entry which is preliminary data.</text>
</comment>
<organism evidence="1 2">
    <name type="scientific">Microbacterium bandirmense</name>
    <dbReference type="NCBI Taxonomy" id="3122050"/>
    <lineage>
        <taxon>Bacteria</taxon>
        <taxon>Bacillati</taxon>
        <taxon>Actinomycetota</taxon>
        <taxon>Actinomycetes</taxon>
        <taxon>Micrococcales</taxon>
        <taxon>Microbacteriaceae</taxon>
        <taxon>Microbacterium</taxon>
    </lineage>
</organism>
<protein>
    <recommendedName>
        <fullName evidence="3">Toxin-antitoxin system protein</fullName>
    </recommendedName>
</protein>
<name>A0ABU8L864_9MICO</name>
<accession>A0ABU8L864</accession>
<keyword evidence="2" id="KW-1185">Reference proteome</keyword>
<dbReference type="InterPro" id="IPR013321">
    <property type="entry name" value="Arc_rbn_hlx_hlx"/>
</dbReference>
<dbReference type="SUPFAM" id="SSF47598">
    <property type="entry name" value="Ribbon-helix-helix"/>
    <property type="match status" value="1"/>
</dbReference>
<reference evidence="1 2" key="1">
    <citation type="submission" date="2024-02" db="EMBL/GenBank/DDBJ databases">
        <authorList>
            <person name="Saticioglu I.B."/>
        </authorList>
    </citation>
    <scope>NUCLEOTIDE SEQUENCE [LARGE SCALE GENOMIC DNA]</scope>
    <source>
        <strain evidence="1 2">Mu-80</strain>
    </source>
</reference>
<dbReference type="EMBL" id="JBBDGM010000002">
    <property type="protein sequence ID" value="MEJ1087205.1"/>
    <property type="molecule type" value="Genomic_DNA"/>
</dbReference>
<evidence type="ECO:0000313" key="2">
    <source>
        <dbReference type="Proteomes" id="UP001371224"/>
    </source>
</evidence>
<evidence type="ECO:0000313" key="1">
    <source>
        <dbReference type="EMBL" id="MEJ1087205.1"/>
    </source>
</evidence>
<proteinExistence type="predicted"/>
<dbReference type="Gene3D" id="1.10.1220.10">
    <property type="entry name" value="Met repressor-like"/>
    <property type="match status" value="1"/>
</dbReference>
<dbReference type="Proteomes" id="UP001371224">
    <property type="component" value="Unassembled WGS sequence"/>
</dbReference>
<gene>
    <name evidence="1" type="ORF">WDU99_02605</name>
</gene>
<dbReference type="InterPro" id="IPR010985">
    <property type="entry name" value="Ribbon_hlx_hlx"/>
</dbReference>
<sequence length="75" mass="9089">MTTTTIKVSTDLRDRLKEQARAENRTIGSYLEKLLERELRAHRFEQMREAMKNTTPEEWQSYREEIAWWDRAAES</sequence>